<gene>
    <name evidence="3" type="ORF">HNR57_003925</name>
</gene>
<dbReference type="Proteomes" id="UP000591537">
    <property type="component" value="Unassembled WGS sequence"/>
</dbReference>
<organism evidence="3 4">
    <name type="scientific">Streptomyces paradoxus</name>
    <dbReference type="NCBI Taxonomy" id="66375"/>
    <lineage>
        <taxon>Bacteria</taxon>
        <taxon>Bacillati</taxon>
        <taxon>Actinomycetota</taxon>
        <taxon>Actinomycetes</taxon>
        <taxon>Kitasatosporales</taxon>
        <taxon>Streptomycetaceae</taxon>
        <taxon>Streptomyces</taxon>
    </lineage>
</organism>
<feature type="transmembrane region" description="Helical" evidence="2">
    <location>
        <begin position="182"/>
        <end position="206"/>
    </location>
</feature>
<dbReference type="AlphaFoldDB" id="A0A7W9TC70"/>
<feature type="region of interest" description="Disordered" evidence="1">
    <location>
        <begin position="18"/>
        <end position="153"/>
    </location>
</feature>
<evidence type="ECO:0000256" key="1">
    <source>
        <dbReference type="SAM" id="MobiDB-lite"/>
    </source>
</evidence>
<accession>A0A7W9TC70</accession>
<keyword evidence="2" id="KW-1133">Transmembrane helix</keyword>
<feature type="region of interest" description="Disordered" evidence="1">
    <location>
        <begin position="344"/>
        <end position="384"/>
    </location>
</feature>
<keyword evidence="2" id="KW-0812">Transmembrane</keyword>
<evidence type="ECO:0000313" key="3">
    <source>
        <dbReference type="EMBL" id="MBB6077999.1"/>
    </source>
</evidence>
<evidence type="ECO:0000313" key="4">
    <source>
        <dbReference type="Proteomes" id="UP000591537"/>
    </source>
</evidence>
<dbReference type="EMBL" id="JACHGV010000005">
    <property type="protein sequence ID" value="MBB6077999.1"/>
    <property type="molecule type" value="Genomic_DNA"/>
</dbReference>
<keyword evidence="2" id="KW-0472">Membrane</keyword>
<feature type="compositionally biased region" description="Polar residues" evidence="1">
    <location>
        <begin position="347"/>
        <end position="361"/>
    </location>
</feature>
<protein>
    <submittedName>
        <fullName evidence="3">Uncharacterized protein</fullName>
    </submittedName>
</protein>
<evidence type="ECO:0000256" key="2">
    <source>
        <dbReference type="SAM" id="Phobius"/>
    </source>
</evidence>
<feature type="compositionally biased region" description="Low complexity" evidence="1">
    <location>
        <begin position="61"/>
        <end position="77"/>
    </location>
</feature>
<proteinExistence type="predicted"/>
<comment type="caution">
    <text evidence="3">The sequence shown here is derived from an EMBL/GenBank/DDBJ whole genome shotgun (WGS) entry which is preliminary data.</text>
</comment>
<sequence length="422" mass="44731">MTSRGAYQSKFLGRCRLHHPALGTGGSLLTRPRATEARGRHRACPHCRPLDDPANPGVEGSRAAPRPLSRSPRAVPSTSPAQSERSTPAEEPALGGGSTPPASPTGQPAPTEEPSTVGSEPGGLPAADITPSGLAGARPPASAPAPSDAPAPDRERFRDALAEQFAPGTASLSRAKRRRTRAAILTVTGVVAVCGVLLGLLGDYAYELVTVDSRLQSEQDVEDRLDRQEPPFTAVASPDTSALDGDEWTIVLDRTLNPGEVRALLALDAETDDFGRRVWRLLGPLGGRVIGATPVMPKAERHPYGPSSFCTLNLFSKRKSPVSITGMRAVNVHCAPRPRRQWFESRTPVSPHTPESCSISPGRTPFRSSPLAPMKARTRPARTSSVEGSTWVAAWNPVGCAWPPSRATPATGISSNLHGCRR</sequence>
<keyword evidence="4" id="KW-1185">Reference proteome</keyword>
<name>A0A7W9TC70_9ACTN</name>
<reference evidence="3 4" key="1">
    <citation type="submission" date="2020-08" db="EMBL/GenBank/DDBJ databases">
        <title>Genomic Encyclopedia of Type Strains, Phase IV (KMG-IV): sequencing the most valuable type-strain genomes for metagenomic binning, comparative biology and taxonomic classification.</title>
        <authorList>
            <person name="Goeker M."/>
        </authorList>
    </citation>
    <scope>NUCLEOTIDE SEQUENCE [LARGE SCALE GENOMIC DNA]</scope>
    <source>
        <strain evidence="3 4">DSM 43350</strain>
    </source>
</reference>